<dbReference type="AlphaFoldDB" id="A0A1R0GN84"/>
<keyword evidence="4" id="KW-1185">Reference proteome</keyword>
<evidence type="ECO:0000256" key="1">
    <source>
        <dbReference type="SAM" id="MobiDB-lite"/>
    </source>
</evidence>
<organism evidence="3 4">
    <name type="scientific">Smittium mucronatum</name>
    <dbReference type="NCBI Taxonomy" id="133383"/>
    <lineage>
        <taxon>Eukaryota</taxon>
        <taxon>Fungi</taxon>
        <taxon>Fungi incertae sedis</taxon>
        <taxon>Zoopagomycota</taxon>
        <taxon>Kickxellomycotina</taxon>
        <taxon>Harpellomycetes</taxon>
        <taxon>Harpellales</taxon>
        <taxon>Legeriomycetaceae</taxon>
        <taxon>Smittium</taxon>
    </lineage>
</organism>
<sequence>MYATIIVLTVKQSFPCKAISTDDDHLNVEMDPTSEFLVRQEIANLDMRVVGWYHSHPSFLPDPSNIDIENQNAYQKLFMDNGLFELDELNSNVNGFDSNYQTSEAVVNVDALQEADSEATPSSKVEEKLNNSSKSAEDMESIGLDSQGGGGLMVMECDKSNLPEFNETQIPKMQPSKGFESKCGPSLEPENDQDVGKKGAPFIGAIVGPYDPKLPKSFSVINWFMVICEKLNSVNKLVPKKLIVNTIADDTIPESLIYESQKLIDSYSNNTHRTKFLRAWRAGSDELRLTKCLLSLAVRIPWVSHQVGGSNDDNKDRKDDKTDSLINSSIDVQEPTAHPGETSVIVSENMNELDDSSVESKVDIEHEMDMIEEEGSKGKNSEGNLEQIDMDRGSSEMVNILDDCENDKYEDNEFEGANKSLSVIENSDDDSSDLSSVDIGEFTNNVENTVLGESCDSTDRMDILEEHGNSSSKHSELPVWIKSIPFLSRVHGSLMKWV</sequence>
<dbReference type="InterPro" id="IPR037518">
    <property type="entry name" value="MPN"/>
</dbReference>
<dbReference type="InterPro" id="IPR050242">
    <property type="entry name" value="JAMM_MPN+_peptidase_M67A"/>
</dbReference>
<comment type="caution">
    <text evidence="3">The sequence shown here is derived from an EMBL/GenBank/DDBJ whole genome shotgun (WGS) entry which is preliminary data.</text>
</comment>
<feature type="region of interest" description="Disordered" evidence="1">
    <location>
        <begin position="114"/>
        <end position="140"/>
    </location>
</feature>
<protein>
    <submittedName>
        <fullName evidence="3">Histone H2A deubiquitinase MYSM1</fullName>
    </submittedName>
</protein>
<dbReference type="EMBL" id="LSSL01006637">
    <property type="protein sequence ID" value="OLY78361.1"/>
    <property type="molecule type" value="Genomic_DNA"/>
</dbReference>
<evidence type="ECO:0000313" key="3">
    <source>
        <dbReference type="EMBL" id="OLY78361.1"/>
    </source>
</evidence>
<dbReference type="SUPFAM" id="SSF102712">
    <property type="entry name" value="JAB1/MPN domain"/>
    <property type="match status" value="1"/>
</dbReference>
<feature type="region of interest" description="Disordered" evidence="1">
    <location>
        <begin position="171"/>
        <end position="195"/>
    </location>
</feature>
<dbReference type="PROSITE" id="PS50249">
    <property type="entry name" value="MPN"/>
    <property type="match status" value="1"/>
</dbReference>
<dbReference type="GO" id="GO:0008237">
    <property type="term" value="F:metallopeptidase activity"/>
    <property type="evidence" value="ECO:0007669"/>
    <property type="project" value="InterPro"/>
</dbReference>
<feature type="domain" description="MPN" evidence="2">
    <location>
        <begin position="1"/>
        <end position="105"/>
    </location>
</feature>
<dbReference type="OrthoDB" id="118550at2759"/>
<gene>
    <name evidence="3" type="ORF">AYI68_g7587</name>
</gene>
<dbReference type="Proteomes" id="UP000187455">
    <property type="component" value="Unassembled WGS sequence"/>
</dbReference>
<reference evidence="3 4" key="1">
    <citation type="journal article" date="2016" name="Mol. Biol. Evol.">
        <title>Genome-Wide Survey of Gut Fungi (Harpellales) Reveals the First Horizontally Transferred Ubiquitin Gene from a Mosquito Host.</title>
        <authorList>
            <person name="Wang Y."/>
            <person name="White M.M."/>
            <person name="Kvist S."/>
            <person name="Moncalvo J.M."/>
        </authorList>
    </citation>
    <scope>NUCLEOTIDE SEQUENCE [LARGE SCALE GENOMIC DNA]</scope>
    <source>
        <strain evidence="3 4">ALG-7-W6</strain>
    </source>
</reference>
<dbReference type="Pfam" id="PF01398">
    <property type="entry name" value="JAB"/>
    <property type="match status" value="1"/>
</dbReference>
<name>A0A1R0GN84_9FUNG</name>
<dbReference type="PANTHER" id="PTHR10410">
    <property type="entry name" value="EUKARYOTIC TRANSLATION INITIATION FACTOR 3 -RELATED"/>
    <property type="match status" value="1"/>
</dbReference>
<proteinExistence type="predicted"/>
<accession>A0A1R0GN84</accession>
<dbReference type="Gene3D" id="3.40.140.10">
    <property type="entry name" value="Cytidine Deaminase, domain 2"/>
    <property type="match status" value="1"/>
</dbReference>
<evidence type="ECO:0000259" key="2">
    <source>
        <dbReference type="PROSITE" id="PS50249"/>
    </source>
</evidence>
<dbReference type="InterPro" id="IPR000555">
    <property type="entry name" value="JAMM/MPN+_dom"/>
</dbReference>
<evidence type="ECO:0000313" key="4">
    <source>
        <dbReference type="Proteomes" id="UP000187455"/>
    </source>
</evidence>
<dbReference type="STRING" id="133383.A0A1R0GN84"/>